<feature type="binding site" description="axial binding residue" evidence="6">
    <location>
        <position position="457"/>
    </location>
    <ligand>
        <name>heme</name>
        <dbReference type="ChEBI" id="CHEBI:30413"/>
    </ligand>
    <ligandPart>
        <name>Fe</name>
        <dbReference type="ChEBI" id="CHEBI:18248"/>
    </ligandPart>
</feature>
<dbReference type="SMR" id="A0A2U1PE71"/>
<dbReference type="InterPro" id="IPR001128">
    <property type="entry name" value="Cyt_P450"/>
</dbReference>
<keyword evidence="4 7" id="KW-0560">Oxidoreductase</keyword>
<dbReference type="OrthoDB" id="1470350at2759"/>
<dbReference type="PROSITE" id="PS00086">
    <property type="entry name" value="CYTOCHROME_P450"/>
    <property type="match status" value="1"/>
</dbReference>
<keyword evidence="8" id="KW-0812">Transmembrane</keyword>
<evidence type="ECO:0000256" key="5">
    <source>
        <dbReference type="ARBA" id="ARBA00023004"/>
    </source>
</evidence>
<organism evidence="9 10">
    <name type="scientific">Artemisia annua</name>
    <name type="common">Sweet wormwood</name>
    <dbReference type="NCBI Taxonomy" id="35608"/>
    <lineage>
        <taxon>Eukaryota</taxon>
        <taxon>Viridiplantae</taxon>
        <taxon>Streptophyta</taxon>
        <taxon>Embryophyta</taxon>
        <taxon>Tracheophyta</taxon>
        <taxon>Spermatophyta</taxon>
        <taxon>Magnoliopsida</taxon>
        <taxon>eudicotyledons</taxon>
        <taxon>Gunneridae</taxon>
        <taxon>Pentapetalae</taxon>
        <taxon>asterids</taxon>
        <taxon>campanulids</taxon>
        <taxon>Asterales</taxon>
        <taxon>Asteraceae</taxon>
        <taxon>Asteroideae</taxon>
        <taxon>Anthemideae</taxon>
        <taxon>Artemisiinae</taxon>
        <taxon>Artemisia</taxon>
    </lineage>
</organism>
<dbReference type="Proteomes" id="UP000245207">
    <property type="component" value="Unassembled WGS sequence"/>
</dbReference>
<dbReference type="CDD" id="cd11064">
    <property type="entry name" value="CYP86A"/>
    <property type="match status" value="1"/>
</dbReference>
<dbReference type="AlphaFoldDB" id="A0A2U1PE71"/>
<keyword evidence="7" id="KW-0503">Monooxygenase</keyword>
<evidence type="ECO:0000313" key="9">
    <source>
        <dbReference type="EMBL" id="PWA84048.1"/>
    </source>
</evidence>
<accession>A0A2U1PE71</accession>
<proteinExistence type="inferred from homology"/>
<evidence type="ECO:0000256" key="8">
    <source>
        <dbReference type="SAM" id="Phobius"/>
    </source>
</evidence>
<keyword evidence="10" id="KW-1185">Reference proteome</keyword>
<feature type="transmembrane region" description="Helical" evidence="8">
    <location>
        <begin position="6"/>
        <end position="23"/>
    </location>
</feature>
<protein>
    <submittedName>
        <fullName evidence="9">Cytochrome P450</fullName>
    </submittedName>
</protein>
<reference evidence="9 10" key="1">
    <citation type="journal article" date="2018" name="Mol. Plant">
        <title>The genome of Artemisia annua provides insight into the evolution of Asteraceae family and artemisinin biosynthesis.</title>
        <authorList>
            <person name="Shen Q."/>
            <person name="Zhang L."/>
            <person name="Liao Z."/>
            <person name="Wang S."/>
            <person name="Yan T."/>
            <person name="Shi P."/>
            <person name="Liu M."/>
            <person name="Fu X."/>
            <person name="Pan Q."/>
            <person name="Wang Y."/>
            <person name="Lv Z."/>
            <person name="Lu X."/>
            <person name="Zhang F."/>
            <person name="Jiang W."/>
            <person name="Ma Y."/>
            <person name="Chen M."/>
            <person name="Hao X."/>
            <person name="Li L."/>
            <person name="Tang Y."/>
            <person name="Lv G."/>
            <person name="Zhou Y."/>
            <person name="Sun X."/>
            <person name="Brodelius P.E."/>
            <person name="Rose J.K.C."/>
            <person name="Tang K."/>
        </authorList>
    </citation>
    <scope>NUCLEOTIDE SEQUENCE [LARGE SCALE GENOMIC DNA]</scope>
    <source>
        <strain evidence="10">cv. Huhao1</strain>
        <tissue evidence="9">Leaf</tissue>
    </source>
</reference>
<evidence type="ECO:0000256" key="3">
    <source>
        <dbReference type="ARBA" id="ARBA00022723"/>
    </source>
</evidence>
<dbReference type="GO" id="GO:0016705">
    <property type="term" value="F:oxidoreductase activity, acting on paired donors, with incorporation or reduction of molecular oxygen"/>
    <property type="evidence" value="ECO:0007669"/>
    <property type="project" value="InterPro"/>
</dbReference>
<keyword evidence="3 6" id="KW-0479">Metal-binding</keyword>
<comment type="caution">
    <text evidence="9">The sequence shown here is derived from an EMBL/GenBank/DDBJ whole genome shotgun (WGS) entry which is preliminary data.</text>
</comment>
<sequence>MTFMQYHAILFFLSCLMSLYFYFSFKSRRSSLPTNWPIVGMTPSMSWHFHCIHDYTANLLKQNGGTFMYKGPSFANADILFTSDPDNYNYISSTNFHNYPKGPEFREIFDILGDGIFNCDSELWELHRKTTISLFKDDEFLKLVEKTMWNNVEKKLIPVLEYMSEQGSRFDLENIFQRLTFDGIMNLLLDHDPKTLAVELPHHKLEGAIAKGEETLFDRHLLPKYCWKFLKLLNTGKEKHLSKSFKLSDEVFYKFIYEKQEKGTKANDVKKEQVEDQSLLTGFMREYKDQTGSSGNFEKFIKDTLFNLLIAGRDTTSSALTFFFYLLAKNPVAENKIREEIHVQSGIKEGEKWKPFGTKELEKLAYLHGALCEALRLFPPVPINHKAPLEADTLPSGHRVNPGTKICLHSYAMGRMETIWGQDCLEFKPERWLSKPGGLKHIPSYKFTAFHAGPRTCLGKKMSLIQMKFVASTIVYNYQVELMMGGLPITPQASVILQTKHGLMFMIPQIHQYLFPLEQPFAQMSSSSSAALFCTRCLPFNKFKSYQVLLSCTYTKRESGVAGVSSGGSRITDSWNDH</sequence>
<dbReference type="SUPFAM" id="SSF48264">
    <property type="entry name" value="Cytochrome P450"/>
    <property type="match status" value="1"/>
</dbReference>
<evidence type="ECO:0000256" key="2">
    <source>
        <dbReference type="ARBA" id="ARBA00010617"/>
    </source>
</evidence>
<dbReference type="PANTHER" id="PTHR24296">
    <property type="entry name" value="CYTOCHROME P450"/>
    <property type="match status" value="1"/>
</dbReference>
<dbReference type="PRINTS" id="PR00463">
    <property type="entry name" value="EP450I"/>
</dbReference>
<keyword evidence="8" id="KW-1133">Transmembrane helix</keyword>
<comment type="cofactor">
    <cofactor evidence="1 6">
        <name>heme</name>
        <dbReference type="ChEBI" id="CHEBI:30413"/>
    </cofactor>
</comment>
<evidence type="ECO:0000256" key="4">
    <source>
        <dbReference type="ARBA" id="ARBA00023002"/>
    </source>
</evidence>
<comment type="similarity">
    <text evidence="2 7">Belongs to the cytochrome P450 family.</text>
</comment>
<gene>
    <name evidence="9" type="ORF">CTI12_AA164300</name>
</gene>
<dbReference type="PRINTS" id="PR00385">
    <property type="entry name" value="P450"/>
</dbReference>
<evidence type="ECO:0000256" key="7">
    <source>
        <dbReference type="RuleBase" id="RU000461"/>
    </source>
</evidence>
<keyword evidence="5 6" id="KW-0408">Iron</keyword>
<dbReference type="Pfam" id="PF00067">
    <property type="entry name" value="p450"/>
    <property type="match status" value="1"/>
</dbReference>
<dbReference type="InterPro" id="IPR036396">
    <property type="entry name" value="Cyt_P450_sf"/>
</dbReference>
<dbReference type="InterPro" id="IPR002401">
    <property type="entry name" value="Cyt_P450_E_grp-I"/>
</dbReference>
<dbReference type="GO" id="GO:0004497">
    <property type="term" value="F:monooxygenase activity"/>
    <property type="evidence" value="ECO:0007669"/>
    <property type="project" value="UniProtKB-KW"/>
</dbReference>
<dbReference type="InterPro" id="IPR017972">
    <property type="entry name" value="Cyt_P450_CS"/>
</dbReference>
<keyword evidence="6 7" id="KW-0349">Heme</keyword>
<dbReference type="GO" id="GO:0006629">
    <property type="term" value="P:lipid metabolic process"/>
    <property type="evidence" value="ECO:0007669"/>
    <property type="project" value="UniProtKB-ARBA"/>
</dbReference>
<dbReference type="EMBL" id="PKPP01001274">
    <property type="protein sequence ID" value="PWA84048.1"/>
    <property type="molecule type" value="Genomic_DNA"/>
</dbReference>
<evidence type="ECO:0000313" key="10">
    <source>
        <dbReference type="Proteomes" id="UP000245207"/>
    </source>
</evidence>
<keyword evidence="8" id="KW-0472">Membrane</keyword>
<dbReference type="GO" id="GO:0005506">
    <property type="term" value="F:iron ion binding"/>
    <property type="evidence" value="ECO:0007669"/>
    <property type="project" value="InterPro"/>
</dbReference>
<evidence type="ECO:0000256" key="6">
    <source>
        <dbReference type="PIRSR" id="PIRSR602401-1"/>
    </source>
</evidence>
<dbReference type="GO" id="GO:0020037">
    <property type="term" value="F:heme binding"/>
    <property type="evidence" value="ECO:0007669"/>
    <property type="project" value="InterPro"/>
</dbReference>
<evidence type="ECO:0000256" key="1">
    <source>
        <dbReference type="ARBA" id="ARBA00001971"/>
    </source>
</evidence>
<dbReference type="STRING" id="35608.A0A2U1PE71"/>
<dbReference type="Gene3D" id="1.10.630.10">
    <property type="entry name" value="Cytochrome P450"/>
    <property type="match status" value="1"/>
</dbReference>
<name>A0A2U1PE71_ARTAN</name>